<evidence type="ECO:0000313" key="12">
    <source>
        <dbReference type="Proteomes" id="UP000237684"/>
    </source>
</evidence>
<comment type="pathway">
    <text evidence="1 8">Sulfur metabolism; hydrogen sulfide biosynthesis; sulfite from sulfate: step 1/3.</text>
</comment>
<dbReference type="InterPro" id="IPR002650">
    <property type="entry name" value="Sulphate_adenylyltransferase"/>
</dbReference>
<dbReference type="AlphaFoldDB" id="A0A2S8SV10"/>
<dbReference type="UniPathway" id="UPA00140">
    <property type="reaction ID" value="UER00204"/>
</dbReference>
<dbReference type="Gene3D" id="3.10.400.10">
    <property type="entry name" value="Sulfate adenylyltransferase"/>
    <property type="match status" value="1"/>
</dbReference>
<keyword evidence="5 8" id="KW-0067">ATP-binding</keyword>
<dbReference type="EC" id="2.7.7.4" evidence="8"/>
<dbReference type="EMBL" id="NIGF01000004">
    <property type="protein sequence ID" value="PQV64635.1"/>
    <property type="molecule type" value="Genomic_DNA"/>
</dbReference>
<evidence type="ECO:0000256" key="1">
    <source>
        <dbReference type="ARBA" id="ARBA00005048"/>
    </source>
</evidence>
<dbReference type="GO" id="GO:0005524">
    <property type="term" value="F:ATP binding"/>
    <property type="evidence" value="ECO:0007669"/>
    <property type="project" value="UniProtKB-KW"/>
</dbReference>
<dbReference type="GO" id="GO:0004781">
    <property type="term" value="F:sulfate adenylyltransferase (ATP) activity"/>
    <property type="evidence" value="ECO:0007669"/>
    <property type="project" value="UniProtKB-UniRule"/>
</dbReference>
<evidence type="ECO:0000256" key="5">
    <source>
        <dbReference type="ARBA" id="ARBA00022840"/>
    </source>
</evidence>
<dbReference type="InterPro" id="IPR020792">
    <property type="entry name" value="SO4_adenylyltransferase_pro"/>
</dbReference>
<evidence type="ECO:0000256" key="2">
    <source>
        <dbReference type="ARBA" id="ARBA00022679"/>
    </source>
</evidence>
<evidence type="ECO:0000313" key="11">
    <source>
        <dbReference type="EMBL" id="PQV64635.1"/>
    </source>
</evidence>
<comment type="caution">
    <text evidence="11">The sequence shown here is derived from an EMBL/GenBank/DDBJ whole genome shotgun (WGS) entry which is preliminary data.</text>
</comment>
<reference evidence="11 12" key="1">
    <citation type="journal article" date="2018" name="Syst. Appl. Microbiol.">
        <title>Abditibacterium utsteinense sp. nov., the first cultivated member of candidate phylum FBP, isolated from ice-free Antarctic soil samples.</title>
        <authorList>
            <person name="Tahon G."/>
            <person name="Tytgat B."/>
            <person name="Lebbe L."/>
            <person name="Carlier A."/>
            <person name="Willems A."/>
        </authorList>
    </citation>
    <scope>NUCLEOTIDE SEQUENCE [LARGE SCALE GENOMIC DNA]</scope>
    <source>
        <strain evidence="11 12">LMG 29911</strain>
    </source>
</reference>
<dbReference type="InterPro" id="IPR015947">
    <property type="entry name" value="PUA-like_sf"/>
</dbReference>
<dbReference type="HAMAP" id="MF_00066">
    <property type="entry name" value="Sulf_adenylyltr"/>
    <property type="match status" value="1"/>
</dbReference>
<dbReference type="FunCoup" id="A0A2S8SV10">
    <property type="interactions" value="270"/>
</dbReference>
<dbReference type="SUPFAM" id="SSF52374">
    <property type="entry name" value="Nucleotidylyl transferase"/>
    <property type="match status" value="1"/>
</dbReference>
<dbReference type="PANTHER" id="PTHR43509:SF1">
    <property type="entry name" value="SULFATE ADENYLYLTRANSFERASE"/>
    <property type="match status" value="1"/>
</dbReference>
<dbReference type="GO" id="GO:0000103">
    <property type="term" value="P:sulfate assimilation"/>
    <property type="evidence" value="ECO:0007669"/>
    <property type="project" value="UniProtKB-UniRule"/>
</dbReference>
<dbReference type="Pfam" id="PF01747">
    <property type="entry name" value="ATP-sulfurylase"/>
    <property type="match status" value="1"/>
</dbReference>
<dbReference type="NCBIfam" id="TIGR00339">
    <property type="entry name" value="sopT"/>
    <property type="match status" value="1"/>
</dbReference>
<dbReference type="RefSeq" id="WP_105483013.1">
    <property type="nucleotide sequence ID" value="NZ_NIGF01000004.1"/>
</dbReference>
<dbReference type="InParanoid" id="A0A2S8SV10"/>
<evidence type="ECO:0000259" key="10">
    <source>
        <dbReference type="Pfam" id="PF14306"/>
    </source>
</evidence>
<dbReference type="GO" id="GO:0070814">
    <property type="term" value="P:hydrogen sulfide biosynthetic process"/>
    <property type="evidence" value="ECO:0007669"/>
    <property type="project" value="UniProtKB-UniRule"/>
</dbReference>
<keyword evidence="4 8" id="KW-0547">Nucleotide-binding</keyword>
<comment type="similarity">
    <text evidence="6 8">Belongs to the sulfate adenylyltransferase family.</text>
</comment>
<dbReference type="Gene3D" id="3.40.50.620">
    <property type="entry name" value="HUPs"/>
    <property type="match status" value="1"/>
</dbReference>
<feature type="domain" description="ATP-sulfurylase PUA-like" evidence="10">
    <location>
        <begin position="6"/>
        <end position="164"/>
    </location>
</feature>
<evidence type="ECO:0000256" key="3">
    <source>
        <dbReference type="ARBA" id="ARBA00022695"/>
    </source>
</evidence>
<accession>A0A2S8SV10</accession>
<sequence>MLQTEIAPHGGHLINRFVCGAEADSLRERAQNMTPIALADRRLSDLEMIGNGAFSPLEGFMGRADYENCIVNKRLANGLPWTIPVTLAVTTDEAQGLNIGEEVALIDTLGNILAVLELDEIYRYDKEREARLVYATTEVAHPGVRNLFRRGDIHLGGKIKVLQERVDKSFPQYRLSPLEVRREFAAKGWRKIVGFQTRNPIHRAHEYITKAALEIMDGLLIHPLVSYSKEDDIPADVRMKCYEVLIENYYPKERVLLSVLPAASRYAGPREAILHAIVRKNFGCTHFIVGRDHAGVGNYYGTFDAQYIFDEFSTSELEITPLLFDHAFYSPTVGSMGTDKTMPERAEKIALSGTKVRQMLMDGQIPPPEFTRPEVAQVLIDAMKARRK</sequence>
<gene>
    <name evidence="8" type="primary">sat</name>
    <name evidence="11" type="ORF">B1R32_104129</name>
</gene>
<name>A0A2S8SV10_9BACT</name>
<proteinExistence type="inferred from homology"/>
<dbReference type="InterPro" id="IPR025980">
    <property type="entry name" value="ATP-Sase_PUA-like_dom"/>
</dbReference>
<dbReference type="InterPro" id="IPR014729">
    <property type="entry name" value="Rossmann-like_a/b/a_fold"/>
</dbReference>
<evidence type="ECO:0000256" key="7">
    <source>
        <dbReference type="ARBA" id="ARBA00049370"/>
    </source>
</evidence>
<comment type="catalytic activity">
    <reaction evidence="7 8">
        <text>sulfate + ATP + H(+) = adenosine 5'-phosphosulfate + diphosphate</text>
        <dbReference type="Rhea" id="RHEA:18133"/>
        <dbReference type="ChEBI" id="CHEBI:15378"/>
        <dbReference type="ChEBI" id="CHEBI:16189"/>
        <dbReference type="ChEBI" id="CHEBI:30616"/>
        <dbReference type="ChEBI" id="CHEBI:33019"/>
        <dbReference type="ChEBI" id="CHEBI:58243"/>
        <dbReference type="EC" id="2.7.7.4"/>
    </reaction>
</comment>
<keyword evidence="12" id="KW-1185">Reference proteome</keyword>
<dbReference type="OrthoDB" id="9804504at2"/>
<evidence type="ECO:0000256" key="4">
    <source>
        <dbReference type="ARBA" id="ARBA00022741"/>
    </source>
</evidence>
<dbReference type="CDD" id="cd00517">
    <property type="entry name" value="ATPS"/>
    <property type="match status" value="1"/>
</dbReference>
<dbReference type="SUPFAM" id="SSF88697">
    <property type="entry name" value="PUA domain-like"/>
    <property type="match status" value="1"/>
</dbReference>
<dbReference type="NCBIfam" id="NF003166">
    <property type="entry name" value="PRK04149.1"/>
    <property type="match status" value="1"/>
</dbReference>
<dbReference type="PANTHER" id="PTHR43509">
    <property type="match status" value="1"/>
</dbReference>
<feature type="domain" description="Sulphate adenylyltransferase catalytic" evidence="9">
    <location>
        <begin position="172"/>
        <end position="381"/>
    </location>
</feature>
<dbReference type="Proteomes" id="UP000237684">
    <property type="component" value="Unassembled WGS sequence"/>
</dbReference>
<dbReference type="InterPro" id="IPR024951">
    <property type="entry name" value="Sulfurylase_cat_dom"/>
</dbReference>
<evidence type="ECO:0000256" key="8">
    <source>
        <dbReference type="HAMAP-Rule" id="MF_00066"/>
    </source>
</evidence>
<evidence type="ECO:0000259" key="9">
    <source>
        <dbReference type="Pfam" id="PF01747"/>
    </source>
</evidence>
<evidence type="ECO:0000256" key="6">
    <source>
        <dbReference type="ARBA" id="ARBA00037980"/>
    </source>
</evidence>
<organism evidence="11 12">
    <name type="scientific">Abditibacterium utsteinense</name>
    <dbReference type="NCBI Taxonomy" id="1960156"/>
    <lineage>
        <taxon>Bacteria</taxon>
        <taxon>Pseudomonadati</taxon>
        <taxon>Abditibacteriota</taxon>
        <taxon>Abditibacteriia</taxon>
        <taxon>Abditibacteriales</taxon>
        <taxon>Abditibacteriaceae</taxon>
        <taxon>Abditibacterium</taxon>
    </lineage>
</organism>
<protein>
    <recommendedName>
        <fullName evidence="8">Sulfate adenylyltransferase</fullName>
        <ecNumber evidence="8">2.7.7.4</ecNumber>
    </recommendedName>
    <alternativeName>
        <fullName evidence="8">ATP-sulfurylase</fullName>
    </alternativeName>
    <alternativeName>
        <fullName evidence="8">Sulfate adenylate transferase</fullName>
        <shortName evidence="8">SAT</shortName>
    </alternativeName>
</protein>
<dbReference type="Pfam" id="PF14306">
    <property type="entry name" value="PUA_2"/>
    <property type="match status" value="1"/>
</dbReference>
<keyword evidence="3 8" id="KW-0548">Nucleotidyltransferase</keyword>
<keyword evidence="2 8" id="KW-0808">Transferase</keyword>